<keyword evidence="1" id="KW-0472">Membrane</keyword>
<dbReference type="Proteomes" id="UP000682892">
    <property type="component" value="Unassembled WGS sequence"/>
</dbReference>
<evidence type="ECO:0000313" key="5">
    <source>
        <dbReference type="Proteomes" id="UP000682892"/>
    </source>
</evidence>
<feature type="signal peptide" evidence="2">
    <location>
        <begin position="1"/>
        <end position="17"/>
    </location>
</feature>
<evidence type="ECO:0000313" key="4">
    <source>
        <dbReference type="EMBL" id="EAT40338.1"/>
    </source>
</evidence>
<feature type="transmembrane region" description="Helical" evidence="1">
    <location>
        <begin position="438"/>
        <end position="460"/>
    </location>
</feature>
<feature type="transmembrane region" description="Helical" evidence="1">
    <location>
        <begin position="193"/>
        <end position="218"/>
    </location>
</feature>
<feature type="domain" description="Nose resistant-to-fluoxetine protein N-terminal" evidence="3">
    <location>
        <begin position="70"/>
        <end position="185"/>
    </location>
</feature>
<keyword evidence="1" id="KW-0812">Transmembrane</keyword>
<dbReference type="EMBL" id="CH477474">
    <property type="protein sequence ID" value="EAT40338.1"/>
    <property type="molecule type" value="Genomic_DNA"/>
</dbReference>
<dbReference type="VEuPathDB" id="VectorBase:AAEL024870"/>
<dbReference type="HOGENOM" id="CLU_007874_2_2_1"/>
<dbReference type="PaxDb" id="7159-AAEL007919-PA"/>
<dbReference type="InterPro" id="IPR006621">
    <property type="entry name" value="Nose-resist-to-fluoxetine_N"/>
</dbReference>
<dbReference type="PANTHER" id="PTHR11161">
    <property type="entry name" value="O-ACYLTRANSFERASE"/>
    <property type="match status" value="1"/>
</dbReference>
<proteinExistence type="predicted"/>
<feature type="transmembrane region" description="Helical" evidence="1">
    <location>
        <begin position="513"/>
        <end position="536"/>
    </location>
</feature>
<reference evidence="4" key="2">
    <citation type="journal article" date="2007" name="Science">
        <title>Genome sequence of Aedes aegypti, a major arbovirus vector.</title>
        <authorList>
            <person name="Nene V."/>
            <person name="Wortman J.R."/>
            <person name="Lawson D."/>
            <person name="Haas B."/>
            <person name="Kodira C."/>
            <person name="Tu Z.J."/>
            <person name="Loftus B."/>
            <person name="Xi Z."/>
            <person name="Megy K."/>
            <person name="Grabherr M."/>
            <person name="Ren Q."/>
            <person name="Zdobnov E.M."/>
            <person name="Lobo N.F."/>
            <person name="Campbell K.S."/>
            <person name="Brown S.E."/>
            <person name="Bonaldo M.F."/>
            <person name="Zhu J."/>
            <person name="Sinkins S.P."/>
            <person name="Hogenkamp D.G."/>
            <person name="Amedeo P."/>
            <person name="Arensburger P."/>
            <person name="Atkinson P.W."/>
            <person name="Bidwell S."/>
            <person name="Biedler J."/>
            <person name="Birney E."/>
            <person name="Bruggner R.V."/>
            <person name="Costas J."/>
            <person name="Coy M.R."/>
            <person name="Crabtree J."/>
            <person name="Crawford M."/>
            <person name="Debruyn B."/>
            <person name="Decaprio D."/>
            <person name="Eiglmeier K."/>
            <person name="Eisenstadt E."/>
            <person name="El-Dorry H."/>
            <person name="Gelbart W.M."/>
            <person name="Gomes S.L."/>
            <person name="Hammond M."/>
            <person name="Hannick L.I."/>
            <person name="Hogan J.R."/>
            <person name="Holmes M.H."/>
            <person name="Jaffe D."/>
            <person name="Johnston J.S."/>
            <person name="Kennedy R.C."/>
            <person name="Koo H."/>
            <person name="Kravitz S."/>
            <person name="Kriventseva E.V."/>
            <person name="Kulp D."/>
            <person name="Labutti K."/>
            <person name="Lee E."/>
            <person name="Li S."/>
            <person name="Lovin D.D."/>
            <person name="Mao C."/>
            <person name="Mauceli E."/>
            <person name="Menck C.F."/>
            <person name="Miller J.R."/>
            <person name="Montgomery P."/>
            <person name="Mori A."/>
            <person name="Nascimento A.L."/>
            <person name="Naveira H.F."/>
            <person name="Nusbaum C."/>
            <person name="O'leary S."/>
            <person name="Orvis J."/>
            <person name="Pertea M."/>
            <person name="Quesneville H."/>
            <person name="Reidenbach K.R."/>
            <person name="Rogers Y.H."/>
            <person name="Roth C.W."/>
            <person name="Schneider J.R."/>
            <person name="Schatz M."/>
            <person name="Shumway M."/>
            <person name="Stanke M."/>
            <person name="Stinson E.O."/>
            <person name="Tubio J.M."/>
            <person name="Vanzee J.P."/>
            <person name="Verjovski-Almeida S."/>
            <person name="Werner D."/>
            <person name="White O."/>
            <person name="Wyder S."/>
            <person name="Zeng Q."/>
            <person name="Zhao Q."/>
            <person name="Zhao Y."/>
            <person name="Hill C.A."/>
            <person name="Raikhel A.S."/>
            <person name="Soares M.B."/>
            <person name="Knudson D.L."/>
            <person name="Lee N.H."/>
            <person name="Galagan J."/>
            <person name="Salzberg S.L."/>
            <person name="Paulsen I.T."/>
            <person name="Dimopoulos G."/>
            <person name="Collins F.H."/>
            <person name="Birren B."/>
            <person name="Fraser-Liggett C.M."/>
            <person name="Severson D.W."/>
        </authorList>
    </citation>
    <scope>NUCLEOTIDE SEQUENCE [LARGE SCALE GENOMIC DNA]</scope>
    <source>
        <strain evidence="4">Liverpool</strain>
    </source>
</reference>
<dbReference type="PANTHER" id="PTHR11161:SF0">
    <property type="entry name" value="O-ACYLTRANSFERASE LIKE PROTEIN"/>
    <property type="match status" value="1"/>
</dbReference>
<feature type="chain" id="PRO_5014307614" evidence="2">
    <location>
        <begin position="18"/>
        <end position="659"/>
    </location>
</feature>
<dbReference type="PhylomeDB" id="Q170G2"/>
<feature type="transmembrane region" description="Helical" evidence="1">
    <location>
        <begin position="480"/>
        <end position="501"/>
    </location>
</feature>
<name>Q170G2_AEDAE</name>
<keyword evidence="2" id="KW-0732">Signal</keyword>
<dbReference type="OMA" id="TIMLNFW"/>
<feature type="transmembrane region" description="Helical" evidence="1">
    <location>
        <begin position="556"/>
        <end position="576"/>
    </location>
</feature>
<dbReference type="eggNOG" id="KOG3700">
    <property type="taxonomic scope" value="Eukaryota"/>
</dbReference>
<dbReference type="Pfam" id="PF01757">
    <property type="entry name" value="Acyl_transf_3"/>
    <property type="match status" value="1"/>
</dbReference>
<dbReference type="InterPro" id="IPR052728">
    <property type="entry name" value="O2_lipid_transport_reg"/>
</dbReference>
<evidence type="ECO:0000256" key="1">
    <source>
        <dbReference type="SAM" id="Phobius"/>
    </source>
</evidence>
<sequence>MLTTWLVPLTLLSGVSFRNQSQLQTQPQINGSHESSKAVFSIDEVLLLNRHFIDYLLAIDGPHSADETPDSLCSLAMRQLAEAYLDHQPHALEWFDSWGKLPTGLYRQNGYALGNVDQCRAIERVRMQHCTFVEAFPSELEPLVFGLCVPQHCRPDFVKQLYWDFLVTKSVRLMPTVEQEVLCIRDEEIRYDAAMVTAIAISVIIGVCVMSSTSYEVVTEILQRKPKPLYTSFSLIGNLRNILQVVPRVNQAHYKSGVIDCLHGIRSLSMIWIVVLHVNYYLNLVPWENDHARSEYLQGFMFAVMQFSGSLAVDTFLTLGGMLAAMSMLRALDKTGKINPFALFLQRYIRITAPQAAVILFVVSFAGYMGEGVFWKLNVAIIKEPCMKNWWAALLHVQNYVDPENMCLVWTWYLSVDMQLYLITPALIYPLWRYGKRILIVITGLALLSMACVVTTFLIYKFRLSFFAPGDIVRRYNLTYYATHARMAVWFWGLAFGYLLHRTKDTGIHFPKRFWIAGWITCLVTIGTIIFINFQIHTMTVDSSVIDAFYEPLSRSAFSFCVLWIILACVNGRGWLVDEFLSATVWQPLSRLSFCMYLLHLLLLVMASVASGKSTSHFSTTDLFYRIWGAIGLTTSVALPWSAVFELPFVTLSKLALRS</sequence>
<keyword evidence="1" id="KW-1133">Transmembrane helix</keyword>
<evidence type="ECO:0000256" key="2">
    <source>
        <dbReference type="SAM" id="SignalP"/>
    </source>
</evidence>
<accession>Q170G2</accession>
<protein>
    <submittedName>
        <fullName evidence="4">AAEL007919-PA</fullName>
    </submittedName>
</protein>
<dbReference type="AlphaFoldDB" id="Q170G2"/>
<dbReference type="GO" id="GO:0016747">
    <property type="term" value="F:acyltransferase activity, transferring groups other than amino-acyl groups"/>
    <property type="evidence" value="ECO:0007669"/>
    <property type="project" value="InterPro"/>
</dbReference>
<feature type="transmembrane region" description="Helical" evidence="1">
    <location>
        <begin position="348"/>
        <end position="369"/>
    </location>
</feature>
<feature type="transmembrane region" description="Helical" evidence="1">
    <location>
        <begin position="302"/>
        <end position="327"/>
    </location>
</feature>
<feature type="transmembrane region" description="Helical" evidence="1">
    <location>
        <begin position="588"/>
        <end position="607"/>
    </location>
</feature>
<organism evidence="4 5">
    <name type="scientific">Aedes aegypti</name>
    <name type="common">Yellowfever mosquito</name>
    <name type="synonym">Culex aegypti</name>
    <dbReference type="NCBI Taxonomy" id="7159"/>
    <lineage>
        <taxon>Eukaryota</taxon>
        <taxon>Metazoa</taxon>
        <taxon>Ecdysozoa</taxon>
        <taxon>Arthropoda</taxon>
        <taxon>Hexapoda</taxon>
        <taxon>Insecta</taxon>
        <taxon>Pterygota</taxon>
        <taxon>Neoptera</taxon>
        <taxon>Endopterygota</taxon>
        <taxon>Diptera</taxon>
        <taxon>Nematocera</taxon>
        <taxon>Culicoidea</taxon>
        <taxon>Culicidae</taxon>
        <taxon>Culicinae</taxon>
        <taxon>Aedini</taxon>
        <taxon>Aedes</taxon>
        <taxon>Stegomyia</taxon>
    </lineage>
</organism>
<reference evidence="4" key="3">
    <citation type="submission" date="2012-09" db="EMBL/GenBank/DDBJ databases">
        <authorList>
            <consortium name="VectorBase"/>
        </authorList>
    </citation>
    <scope>NUCLEOTIDE SEQUENCE</scope>
    <source>
        <strain evidence="4">Liverpool</strain>
    </source>
</reference>
<dbReference type="Pfam" id="PF20146">
    <property type="entry name" value="NRF"/>
    <property type="match status" value="1"/>
</dbReference>
<feature type="transmembrane region" description="Helical" evidence="1">
    <location>
        <begin position="410"/>
        <end position="431"/>
    </location>
</feature>
<dbReference type="SMART" id="SM00703">
    <property type="entry name" value="NRF"/>
    <property type="match status" value="1"/>
</dbReference>
<gene>
    <name evidence="4" type="ORF">AaeL_AAEL007919</name>
</gene>
<dbReference type="InterPro" id="IPR002656">
    <property type="entry name" value="Acyl_transf_3_dom"/>
</dbReference>
<feature type="transmembrane region" description="Helical" evidence="1">
    <location>
        <begin position="264"/>
        <end position="282"/>
    </location>
</feature>
<reference evidence="4" key="1">
    <citation type="submission" date="2005-10" db="EMBL/GenBank/DDBJ databases">
        <authorList>
            <person name="Loftus B.J."/>
            <person name="Nene V.M."/>
            <person name="Hannick L.I."/>
            <person name="Bidwell S."/>
            <person name="Haas B."/>
            <person name="Amedeo P."/>
            <person name="Orvis J."/>
            <person name="Wortman J.R."/>
            <person name="White O.R."/>
            <person name="Salzberg S."/>
            <person name="Shumway M."/>
            <person name="Koo H."/>
            <person name="Zhao Y."/>
            <person name="Holmes M."/>
            <person name="Miller J."/>
            <person name="Schatz M."/>
            <person name="Pop M."/>
            <person name="Pai G."/>
            <person name="Utterback T."/>
            <person name="Rogers Y.-H."/>
            <person name="Kravitz S."/>
            <person name="Fraser C.M."/>
        </authorList>
    </citation>
    <scope>NUCLEOTIDE SEQUENCE</scope>
    <source>
        <strain evidence="4">Liverpool</strain>
    </source>
</reference>
<evidence type="ECO:0000259" key="3">
    <source>
        <dbReference type="SMART" id="SM00703"/>
    </source>
</evidence>
<feature type="transmembrane region" description="Helical" evidence="1">
    <location>
        <begin position="627"/>
        <end position="650"/>
    </location>
</feature>